<evidence type="ECO:0000313" key="2">
    <source>
        <dbReference type="EMBL" id="OYQ32055.1"/>
    </source>
</evidence>
<dbReference type="InterPro" id="IPR023631">
    <property type="entry name" value="Amidase_dom"/>
</dbReference>
<dbReference type="PANTHER" id="PTHR11895">
    <property type="entry name" value="TRANSAMIDASE"/>
    <property type="match status" value="1"/>
</dbReference>
<organism evidence="2 3">
    <name type="scientific">Sandarakinorhabdus cyanobacteriorum</name>
    <dbReference type="NCBI Taxonomy" id="1981098"/>
    <lineage>
        <taxon>Bacteria</taxon>
        <taxon>Pseudomonadati</taxon>
        <taxon>Pseudomonadota</taxon>
        <taxon>Alphaproteobacteria</taxon>
        <taxon>Sphingomonadales</taxon>
        <taxon>Sphingosinicellaceae</taxon>
        <taxon>Sandarakinorhabdus</taxon>
    </lineage>
</organism>
<dbReference type="RefSeq" id="WP_094472850.1">
    <property type="nucleotide sequence ID" value="NZ_NOXT01000082.1"/>
</dbReference>
<proteinExistence type="predicted"/>
<dbReference type="GO" id="GO:0003824">
    <property type="term" value="F:catalytic activity"/>
    <property type="evidence" value="ECO:0007669"/>
    <property type="project" value="InterPro"/>
</dbReference>
<dbReference type="Pfam" id="PF01425">
    <property type="entry name" value="Amidase"/>
    <property type="match status" value="1"/>
</dbReference>
<dbReference type="NCBIfam" id="NF005686">
    <property type="entry name" value="PRK07486.1"/>
    <property type="match status" value="1"/>
</dbReference>
<comment type="caution">
    <text evidence="2">The sequence shown here is derived from an EMBL/GenBank/DDBJ whole genome shotgun (WGS) entry which is preliminary data.</text>
</comment>
<dbReference type="PROSITE" id="PS00571">
    <property type="entry name" value="AMIDASES"/>
    <property type="match status" value="1"/>
</dbReference>
<evidence type="ECO:0000259" key="1">
    <source>
        <dbReference type="Pfam" id="PF01425"/>
    </source>
</evidence>
<dbReference type="SUPFAM" id="SSF75304">
    <property type="entry name" value="Amidase signature (AS) enzymes"/>
    <property type="match status" value="1"/>
</dbReference>
<protein>
    <recommendedName>
        <fullName evidence="1">Amidase domain-containing protein</fullName>
    </recommendedName>
</protein>
<dbReference type="Proteomes" id="UP000216991">
    <property type="component" value="Unassembled WGS sequence"/>
</dbReference>
<name>A0A255YTU0_9SPHN</name>
<dbReference type="OrthoDB" id="7490557at2"/>
<gene>
    <name evidence="2" type="ORF">CHU93_03890</name>
</gene>
<sequence>MAQAGALGALAAAPSVAQPRPSLDPLLAMPGRALAALIAARKASAAEVMRAVLAQIAAQNPAHNAVVALQDGDSLLAQSRSMDARLAAGEKPGPLFGLPWAVKDLAEVIGIRSTNGSLIHKDRVPGSEGIMVQRLRAAGAIFIGKTNAPEFGLGSHTINRVYGPTRNAWDPTRSAGGSSGGAAVALATRMVPLADGGDFGGSLRNPAAWNHVFGFRTGIGVVPQEGPDQWISRMGVLGPMARTVQDLGLLLSVQAGRHPQSPQSLDIDTAAFRGPLDTDPKGLRIGWLGDWSGRVPHDPGVLALCSSTLATFRAMGCTVDEAKVDFDLERVWQAVQLLRSWNYAPSLQPLADNPANRDLLGPQARWEVDNGRNLTAMQVTQASVVRTTFTRTMDALFGRFDFLIAPAVQIFPFPVEQLWPTAINGQTMRTYHEWMLGNFLVTMTGLPALAAPAGFSGSGLPAGIQIIGRRGAELACLKLAHTYEQAMGPVIGRLPPGLA</sequence>
<dbReference type="Gene3D" id="3.90.1300.10">
    <property type="entry name" value="Amidase signature (AS) domain"/>
    <property type="match status" value="1"/>
</dbReference>
<dbReference type="AlphaFoldDB" id="A0A255YTU0"/>
<evidence type="ECO:0000313" key="3">
    <source>
        <dbReference type="Proteomes" id="UP000216991"/>
    </source>
</evidence>
<feature type="domain" description="Amidase" evidence="1">
    <location>
        <begin position="47"/>
        <end position="477"/>
    </location>
</feature>
<dbReference type="InterPro" id="IPR020556">
    <property type="entry name" value="Amidase_CS"/>
</dbReference>
<dbReference type="EMBL" id="NOXT01000082">
    <property type="protein sequence ID" value="OYQ32055.1"/>
    <property type="molecule type" value="Genomic_DNA"/>
</dbReference>
<accession>A0A255YTU0</accession>
<dbReference type="InterPro" id="IPR000120">
    <property type="entry name" value="Amidase"/>
</dbReference>
<keyword evidence="3" id="KW-1185">Reference proteome</keyword>
<reference evidence="2 3" key="1">
    <citation type="submission" date="2017-07" db="EMBL/GenBank/DDBJ databases">
        <title>Sandarakinorhabdus cyanobacteriorum sp. nov., a novel bacterium isolated from cyanobacterial aggregates in a eutrophic lake.</title>
        <authorList>
            <person name="Cai H."/>
        </authorList>
    </citation>
    <scope>NUCLEOTIDE SEQUENCE [LARGE SCALE GENOMIC DNA]</scope>
    <source>
        <strain evidence="2 3">TH057</strain>
    </source>
</reference>
<dbReference type="InterPro" id="IPR036928">
    <property type="entry name" value="AS_sf"/>
</dbReference>
<dbReference type="PANTHER" id="PTHR11895:SF76">
    <property type="entry name" value="INDOLEACETAMIDE HYDROLASE"/>
    <property type="match status" value="1"/>
</dbReference>